<dbReference type="RefSeq" id="WP_379821843.1">
    <property type="nucleotide sequence ID" value="NZ_JBHUMD010000027.1"/>
</dbReference>
<evidence type="ECO:0008006" key="3">
    <source>
        <dbReference type="Google" id="ProtNLM"/>
    </source>
</evidence>
<organism evidence="1 2">
    <name type="scientific">Flavobacterium suzhouense</name>
    <dbReference type="NCBI Taxonomy" id="1529638"/>
    <lineage>
        <taxon>Bacteria</taxon>
        <taxon>Pseudomonadati</taxon>
        <taxon>Bacteroidota</taxon>
        <taxon>Flavobacteriia</taxon>
        <taxon>Flavobacteriales</taxon>
        <taxon>Flavobacteriaceae</taxon>
        <taxon>Flavobacterium</taxon>
    </lineage>
</organism>
<comment type="caution">
    <text evidence="1">The sequence shown here is derived from an EMBL/GenBank/DDBJ whole genome shotgun (WGS) entry which is preliminary data.</text>
</comment>
<dbReference type="EMBL" id="JBHUMD010000027">
    <property type="protein sequence ID" value="MFD2603186.1"/>
    <property type="molecule type" value="Genomic_DNA"/>
</dbReference>
<sequence>MKNTIIKGMSVLACLAFIACGQNEKKKEEFAPKEKYCGVELTGFEVLDLKNVMKNQVPVSAADEALNQKLVNHIDTLTGGAQQIGMRIFYKDKDKVSMYVQGPDDAAVTEKVCCYLLGSELDGQLPKQRNVLYYTEKSDNIVAGIKSK</sequence>
<keyword evidence="2" id="KW-1185">Reference proteome</keyword>
<accession>A0ABW5NW31</accession>
<evidence type="ECO:0000313" key="1">
    <source>
        <dbReference type="EMBL" id="MFD2603186.1"/>
    </source>
</evidence>
<protein>
    <recommendedName>
        <fullName evidence="3">Lipoprotein</fullName>
    </recommendedName>
</protein>
<dbReference type="Proteomes" id="UP001597480">
    <property type="component" value="Unassembled WGS sequence"/>
</dbReference>
<proteinExistence type="predicted"/>
<gene>
    <name evidence="1" type="ORF">ACFSR3_14075</name>
</gene>
<name>A0ABW5NW31_9FLAO</name>
<reference evidence="2" key="1">
    <citation type="journal article" date="2019" name="Int. J. Syst. Evol. Microbiol.">
        <title>The Global Catalogue of Microorganisms (GCM) 10K type strain sequencing project: providing services to taxonomists for standard genome sequencing and annotation.</title>
        <authorList>
            <consortium name="The Broad Institute Genomics Platform"/>
            <consortium name="The Broad Institute Genome Sequencing Center for Infectious Disease"/>
            <person name="Wu L."/>
            <person name="Ma J."/>
        </authorList>
    </citation>
    <scope>NUCLEOTIDE SEQUENCE [LARGE SCALE GENOMIC DNA]</scope>
    <source>
        <strain evidence="2">KCTC 42107</strain>
    </source>
</reference>
<evidence type="ECO:0000313" key="2">
    <source>
        <dbReference type="Proteomes" id="UP001597480"/>
    </source>
</evidence>
<dbReference type="PROSITE" id="PS51257">
    <property type="entry name" value="PROKAR_LIPOPROTEIN"/>
    <property type="match status" value="1"/>
</dbReference>